<evidence type="ECO:0000313" key="4">
    <source>
        <dbReference type="Proteomes" id="UP000325755"/>
    </source>
</evidence>
<reference evidence="3 4" key="1">
    <citation type="submission" date="2019-09" db="EMBL/GenBank/DDBJ databases">
        <title>Ecophysiology of the spiral-shaped methanotroph Methylospira mobilis as revealed by the complete genome sequence.</title>
        <authorList>
            <person name="Oshkin I.Y."/>
            <person name="Dedysh S.N."/>
            <person name="Miroshnikov K."/>
            <person name="Danilova O.V."/>
            <person name="Hakobyan A."/>
            <person name="Liesack W."/>
        </authorList>
    </citation>
    <scope>NUCLEOTIDE SEQUENCE [LARGE SCALE GENOMIC DNA]</scope>
    <source>
        <strain evidence="3 4">Shm1</strain>
    </source>
</reference>
<accession>A0A5Q0BFJ7</accession>
<keyword evidence="4" id="KW-1185">Reference proteome</keyword>
<evidence type="ECO:0000256" key="2">
    <source>
        <dbReference type="SAM" id="SignalP"/>
    </source>
</evidence>
<evidence type="ECO:0000313" key="3">
    <source>
        <dbReference type="EMBL" id="QFY41902.1"/>
    </source>
</evidence>
<feature type="region of interest" description="Disordered" evidence="1">
    <location>
        <begin position="26"/>
        <end position="61"/>
    </location>
</feature>
<feature type="compositionally biased region" description="Low complexity" evidence="1">
    <location>
        <begin position="26"/>
        <end position="53"/>
    </location>
</feature>
<dbReference type="OrthoDB" id="5574156at2"/>
<sequence>MNLKKAYWLLSVPVVLSLTACSESSWSVNSSSDSSDSLSKSSSSPFTSSSDSSRTPKEKYQRDLSEYAKEYALSSSTTPETFRSKVGQIAQKYGILNWENDNDSYIAIGQGFRKAKLTGTQYGAFKTSLLAEHPDKAVYLDQGYKP</sequence>
<dbReference type="EMBL" id="CP044205">
    <property type="protein sequence ID" value="QFY41902.1"/>
    <property type="molecule type" value="Genomic_DNA"/>
</dbReference>
<name>A0A5Q0BFJ7_9GAMM</name>
<gene>
    <name evidence="3" type="ORF">F6R98_04020</name>
</gene>
<evidence type="ECO:0000256" key="1">
    <source>
        <dbReference type="SAM" id="MobiDB-lite"/>
    </source>
</evidence>
<keyword evidence="2" id="KW-0732">Signal</keyword>
<feature type="chain" id="PRO_5024845146" evidence="2">
    <location>
        <begin position="21"/>
        <end position="146"/>
    </location>
</feature>
<dbReference type="PROSITE" id="PS51257">
    <property type="entry name" value="PROKAR_LIPOPROTEIN"/>
    <property type="match status" value="1"/>
</dbReference>
<organism evidence="3 4">
    <name type="scientific">Candidatus Methylospira mobilis</name>
    <dbReference type="NCBI Taxonomy" id="1808979"/>
    <lineage>
        <taxon>Bacteria</taxon>
        <taxon>Pseudomonadati</taxon>
        <taxon>Pseudomonadota</taxon>
        <taxon>Gammaproteobacteria</taxon>
        <taxon>Methylococcales</taxon>
        <taxon>Methylococcaceae</taxon>
        <taxon>Candidatus Methylospira</taxon>
    </lineage>
</organism>
<dbReference type="NCBIfam" id="NF033171">
    <property type="entry name" value="lipo_LIC11139"/>
    <property type="match status" value="1"/>
</dbReference>
<protein>
    <submittedName>
        <fullName evidence="3">Putative lipoprotein</fullName>
    </submittedName>
</protein>
<dbReference type="Proteomes" id="UP000325755">
    <property type="component" value="Chromosome"/>
</dbReference>
<dbReference type="InParanoid" id="A0A5Q0BFJ7"/>
<dbReference type="KEGG" id="mmob:F6R98_04020"/>
<dbReference type="RefSeq" id="WP_153247886.1">
    <property type="nucleotide sequence ID" value="NZ_CP044205.1"/>
</dbReference>
<proteinExistence type="predicted"/>
<dbReference type="AlphaFoldDB" id="A0A5Q0BFJ7"/>
<feature type="signal peptide" evidence="2">
    <location>
        <begin position="1"/>
        <end position="20"/>
    </location>
</feature>
<keyword evidence="3" id="KW-0449">Lipoprotein</keyword>